<feature type="repeat" description="TPR" evidence="3">
    <location>
        <begin position="192"/>
        <end position="225"/>
    </location>
</feature>
<dbReference type="InterPro" id="IPR011990">
    <property type="entry name" value="TPR-like_helical_dom_sf"/>
</dbReference>
<dbReference type="InterPro" id="IPR019734">
    <property type="entry name" value="TPR_rpt"/>
</dbReference>
<evidence type="ECO:0000256" key="3">
    <source>
        <dbReference type="PROSITE-ProRule" id="PRU00339"/>
    </source>
</evidence>
<dbReference type="SUPFAM" id="SSF56399">
    <property type="entry name" value="ADP-ribosylation"/>
    <property type="match status" value="1"/>
</dbReference>
<dbReference type="InterPro" id="IPR013105">
    <property type="entry name" value="TPR_2"/>
</dbReference>
<dbReference type="EMBL" id="CAJOAZ010002718">
    <property type="protein sequence ID" value="CAF3953526.1"/>
    <property type="molecule type" value="Genomic_DNA"/>
</dbReference>
<keyword evidence="2 3" id="KW-0802">TPR repeat</keyword>
<evidence type="ECO:0000313" key="5">
    <source>
        <dbReference type="EMBL" id="CAF3953526.1"/>
    </source>
</evidence>
<dbReference type="Pfam" id="PF13424">
    <property type="entry name" value="TPR_12"/>
    <property type="match status" value="2"/>
</dbReference>
<dbReference type="Proteomes" id="UP000663845">
    <property type="component" value="Unassembled WGS sequence"/>
</dbReference>
<proteinExistence type="predicted"/>
<evidence type="ECO:0000313" key="4">
    <source>
        <dbReference type="EMBL" id="CAF1526227.1"/>
    </source>
</evidence>
<evidence type="ECO:0000256" key="1">
    <source>
        <dbReference type="ARBA" id="ARBA00022737"/>
    </source>
</evidence>
<evidence type="ECO:0000256" key="2">
    <source>
        <dbReference type="ARBA" id="ARBA00022803"/>
    </source>
</evidence>
<evidence type="ECO:0008006" key="7">
    <source>
        <dbReference type="Google" id="ProtNLM"/>
    </source>
</evidence>
<dbReference type="PANTHER" id="PTHR45641">
    <property type="entry name" value="TETRATRICOPEPTIDE REPEAT PROTEIN (AFU_ORTHOLOGUE AFUA_6G03870)"/>
    <property type="match status" value="1"/>
</dbReference>
<dbReference type="Gene3D" id="1.25.40.10">
    <property type="entry name" value="Tetratricopeptide repeat domain"/>
    <property type="match status" value="2"/>
</dbReference>
<dbReference type="SUPFAM" id="SSF48452">
    <property type="entry name" value="TPR-like"/>
    <property type="match status" value="1"/>
</dbReference>
<reference evidence="4" key="1">
    <citation type="submission" date="2021-02" db="EMBL/GenBank/DDBJ databases">
        <authorList>
            <person name="Nowell W R."/>
        </authorList>
    </citation>
    <scope>NUCLEOTIDE SEQUENCE</scope>
</reference>
<name>A0A815V044_9BILA</name>
<dbReference type="Proteomes" id="UP000663844">
    <property type="component" value="Unassembled WGS sequence"/>
</dbReference>
<dbReference type="SMART" id="SM00028">
    <property type="entry name" value="TPR"/>
    <property type="match status" value="5"/>
</dbReference>
<dbReference type="AlphaFoldDB" id="A0A815V044"/>
<dbReference type="Gene3D" id="3.90.176.10">
    <property type="entry name" value="Toxin ADP-ribosyltransferase, Chain A, domain 1"/>
    <property type="match status" value="1"/>
</dbReference>
<protein>
    <recommendedName>
        <fullName evidence="7">Tetratricopeptide repeat protein</fullName>
    </recommendedName>
</protein>
<sequence>MIRSEQKSPFRVYRGATIDRDEIEKLRAGTLVGSNAFFSSSFCEEVAEMFIGTDPLAAVSPCQSPVDRRQFVMFKIDVDLNQTADLIIADVSEQSNFPAEKEILFGLGTTFIIKEITYDIHRNLWYIEMVVSSEMFELKQEYTDFVHGCLKYTDADTLFGTFLSGRSSDYPAGISHLQRHLRKMKFNDPNRANVYFYLACAYRSMGKYEHAIEYFHRAKLLQKGLSSQSSYAYADTLSELAATYSLLNNTAKALSLLKQAVTLFRRILGANHIDMPLYYTRLAYVYWQEKQYEDAHSLLLTALSIFKEDMTSVFAGLSFTKHTMGLVKHALGQREEAISLLKETLEIRRQSYGDDHPDVAQVYYSLALIYADTDDKRIAFQYAQTALNIYQAKLPKHHPSLKRASELVERISSYQRESTLPQSEFHNVQE</sequence>
<evidence type="ECO:0000313" key="6">
    <source>
        <dbReference type="Proteomes" id="UP000663845"/>
    </source>
</evidence>
<dbReference type="PROSITE" id="PS50005">
    <property type="entry name" value="TPR"/>
    <property type="match status" value="1"/>
</dbReference>
<organism evidence="4 6">
    <name type="scientific">Adineta steineri</name>
    <dbReference type="NCBI Taxonomy" id="433720"/>
    <lineage>
        <taxon>Eukaryota</taxon>
        <taxon>Metazoa</taxon>
        <taxon>Spiralia</taxon>
        <taxon>Gnathifera</taxon>
        <taxon>Rotifera</taxon>
        <taxon>Eurotatoria</taxon>
        <taxon>Bdelloidea</taxon>
        <taxon>Adinetida</taxon>
        <taxon>Adinetidae</taxon>
        <taxon>Adineta</taxon>
    </lineage>
</organism>
<gene>
    <name evidence="4" type="ORF">JYZ213_LOCUS44862</name>
    <name evidence="5" type="ORF">OXD698_LOCUS26837</name>
</gene>
<accession>A0A815V044</accession>
<comment type="caution">
    <text evidence="4">The sequence shown here is derived from an EMBL/GenBank/DDBJ whole genome shotgun (WGS) entry which is preliminary data.</text>
</comment>
<dbReference type="EMBL" id="CAJNOG010003140">
    <property type="protein sequence ID" value="CAF1526227.1"/>
    <property type="molecule type" value="Genomic_DNA"/>
</dbReference>
<dbReference type="PROSITE" id="PS51996">
    <property type="entry name" value="TR_MART"/>
    <property type="match status" value="1"/>
</dbReference>
<dbReference type="Pfam" id="PF07719">
    <property type="entry name" value="TPR_2"/>
    <property type="match status" value="1"/>
</dbReference>
<keyword evidence="1" id="KW-0677">Repeat</keyword>